<evidence type="ECO:0000313" key="3">
    <source>
        <dbReference type="EnsemblMetazoa" id="CPIJ014849-PA"/>
    </source>
</evidence>
<dbReference type="GO" id="GO:0007052">
    <property type="term" value="P:mitotic spindle organization"/>
    <property type="evidence" value="ECO:0007669"/>
    <property type="project" value="TreeGrafter"/>
</dbReference>
<dbReference type="AlphaFoldDB" id="B0X616"/>
<dbReference type="GO" id="GO:0045505">
    <property type="term" value="F:dynein intermediate chain binding"/>
    <property type="evidence" value="ECO:0007669"/>
    <property type="project" value="InterPro"/>
</dbReference>
<dbReference type="HOGENOM" id="CLU_398097_0_0_1"/>
<dbReference type="GO" id="GO:1904115">
    <property type="term" value="C:axon cytoplasm"/>
    <property type="evidence" value="ECO:0007669"/>
    <property type="project" value="GOC"/>
</dbReference>
<dbReference type="PANTHER" id="PTHR10676">
    <property type="entry name" value="DYNEIN HEAVY CHAIN FAMILY PROTEIN"/>
    <property type="match status" value="1"/>
</dbReference>
<sequence length="692" mass="77390">MPFYSRHALASPWPSFGQHGGTPLAGIFCQPDRTDLEDVQAKIDRSIALHKSLVIERERQKATFRTQMSSIFGDLLPLAAFTAYASFFDQHYRPNICPIRTNVCANKRTPCQLTNCALSWAVPVAIDQNIDLSPSFVIFLLTRDSTVDFPPEICSRVTFVNFTMRRSSLQSKCLNHVLKSERPGSYLLKLQGMFHLRLRQLEKSLLQSLNDAKGKILNDESVITTLETLKKEAAAVGCLNQVHFLYQYSLKMFLDIFRNMLNNNQIQDGKTNQRNEPRSSLSSFCATRKDRLRLLMWTELVPSSWNLLRARKQDPTLPELAVWLQTSPMSDKSKAGFVLDASIAVNPSIPTASRNRRSPSVCVDRARGTRYGQCRKGAQLYCLCGEGTHIHTPALLCSVIGNDASSRAADLAAELNKQISSIAIGSAEGFNQVEKAINKACKTRRWMLPRTSTWPRDGSSNSRENCTRYSPSVFRLFLRIEINPKVPSGIRANSLRTFSTIPAARMMKLRPRPAGRLRYVPLGWAEKQEFNEFDLRIACDTLDNWIDATTMGRTNPSPEKVPFESEFALNVDGVAGGLKARPAARPAPESLQSLFVGGGSVHGTGDSRSAAFHRSTSYKFSSSQNHKIVTRDGERPRNHAAQRNQVTVPCSWNFPAAAIRKCLAARKWPLLFKCPGKNATLRPADEMLHDPD</sequence>
<dbReference type="EnsemblMetazoa" id="CPIJ014849-RA">
    <property type="protein sequence ID" value="CPIJ014849-PA"/>
    <property type="gene ID" value="CPIJ014849"/>
</dbReference>
<dbReference type="InterPro" id="IPR027417">
    <property type="entry name" value="P-loop_NTPase"/>
</dbReference>
<dbReference type="Gene3D" id="1.10.8.720">
    <property type="entry name" value="Region D6 of dynein motor"/>
    <property type="match status" value="1"/>
</dbReference>
<dbReference type="Proteomes" id="UP000002320">
    <property type="component" value="Unassembled WGS sequence"/>
</dbReference>
<dbReference type="GO" id="GO:0005881">
    <property type="term" value="C:cytoplasmic microtubule"/>
    <property type="evidence" value="ECO:0007669"/>
    <property type="project" value="TreeGrafter"/>
</dbReference>
<dbReference type="eggNOG" id="KOG3595">
    <property type="taxonomic scope" value="Eukaryota"/>
</dbReference>
<dbReference type="Gene3D" id="3.40.50.300">
    <property type="entry name" value="P-loop containing nucleotide triphosphate hydrolases"/>
    <property type="match status" value="2"/>
</dbReference>
<reference evidence="3" key="2">
    <citation type="submission" date="2021-02" db="UniProtKB">
        <authorList>
            <consortium name="EnsemblMetazoa"/>
        </authorList>
    </citation>
    <scope>IDENTIFICATION</scope>
    <source>
        <strain evidence="3">JHB</strain>
    </source>
</reference>
<dbReference type="InParanoid" id="B0X616"/>
<dbReference type="PANTHER" id="PTHR10676:SF314">
    <property type="entry name" value="CYTOPLASMIC DYNEIN 1 HEAVY CHAIN 1"/>
    <property type="match status" value="1"/>
</dbReference>
<dbReference type="Pfam" id="PF12781">
    <property type="entry name" value="AAA_9"/>
    <property type="match status" value="1"/>
</dbReference>
<dbReference type="STRING" id="7176.B0X616"/>
<reference evidence="2" key="1">
    <citation type="submission" date="2007-03" db="EMBL/GenBank/DDBJ databases">
        <title>Annotation of Culex pipiens quinquefasciatus.</title>
        <authorList>
            <consortium name="The Broad Institute Genome Sequencing Platform"/>
            <person name="Atkinson P.W."/>
            <person name="Hemingway J."/>
            <person name="Christensen B.M."/>
            <person name="Higgs S."/>
            <person name="Kodira C."/>
            <person name="Hannick L."/>
            <person name="Megy K."/>
            <person name="O'Leary S."/>
            <person name="Pearson M."/>
            <person name="Haas B.J."/>
            <person name="Mauceli E."/>
            <person name="Wortman J.R."/>
            <person name="Lee N.H."/>
            <person name="Guigo R."/>
            <person name="Stanke M."/>
            <person name="Alvarado L."/>
            <person name="Amedeo P."/>
            <person name="Antoine C.H."/>
            <person name="Arensburger P."/>
            <person name="Bidwell S.L."/>
            <person name="Crawford M."/>
            <person name="Camaro F."/>
            <person name="Devon K."/>
            <person name="Engels R."/>
            <person name="Hammond M."/>
            <person name="Howarth C."/>
            <person name="Koehrsen M."/>
            <person name="Lawson D."/>
            <person name="Montgomery P."/>
            <person name="Nene V."/>
            <person name="Nusbaum C."/>
            <person name="Puiu D."/>
            <person name="Romero-Severson J."/>
            <person name="Severson D.W."/>
            <person name="Shumway M."/>
            <person name="Sisk P."/>
            <person name="Stolte C."/>
            <person name="Zeng Q."/>
            <person name="Eisenstadt E."/>
            <person name="Fraser-Liggett C."/>
            <person name="Strausberg R."/>
            <person name="Galagan J."/>
            <person name="Birren B."/>
            <person name="Collins F.H."/>
        </authorList>
    </citation>
    <scope>NUCLEOTIDE SEQUENCE [LARGE SCALE GENOMIC DNA]</scope>
    <source>
        <strain evidence="2">JHB</strain>
    </source>
</reference>
<dbReference type="InterPro" id="IPR042219">
    <property type="entry name" value="AAA_lid_11_sf"/>
</dbReference>
<dbReference type="GO" id="GO:0008569">
    <property type="term" value="F:minus-end-directed microtubule motor activity"/>
    <property type="evidence" value="ECO:0007669"/>
    <property type="project" value="TreeGrafter"/>
</dbReference>
<keyword evidence="4" id="KW-1185">Reference proteome</keyword>
<evidence type="ECO:0000313" key="2">
    <source>
        <dbReference type="EMBL" id="EDS41147.1"/>
    </source>
</evidence>
<dbReference type="GO" id="GO:0051959">
    <property type="term" value="F:dynein light intermediate chain binding"/>
    <property type="evidence" value="ECO:0007669"/>
    <property type="project" value="InterPro"/>
</dbReference>
<feature type="domain" description="Dynein heavy chain ATP-binding dynein motor region" evidence="1">
    <location>
        <begin position="127"/>
        <end position="236"/>
    </location>
</feature>
<dbReference type="EMBL" id="DS232399">
    <property type="protein sequence ID" value="EDS41147.1"/>
    <property type="molecule type" value="Genomic_DNA"/>
</dbReference>
<gene>
    <name evidence="3" type="primary">6048123</name>
    <name evidence="2" type="ORF">CpipJ_CPIJ014849</name>
</gene>
<organism>
    <name type="scientific">Culex quinquefasciatus</name>
    <name type="common">Southern house mosquito</name>
    <name type="synonym">Culex pungens</name>
    <dbReference type="NCBI Taxonomy" id="7176"/>
    <lineage>
        <taxon>Eukaryota</taxon>
        <taxon>Metazoa</taxon>
        <taxon>Ecdysozoa</taxon>
        <taxon>Arthropoda</taxon>
        <taxon>Hexapoda</taxon>
        <taxon>Insecta</taxon>
        <taxon>Pterygota</taxon>
        <taxon>Neoptera</taxon>
        <taxon>Endopterygota</taxon>
        <taxon>Diptera</taxon>
        <taxon>Nematocera</taxon>
        <taxon>Culicoidea</taxon>
        <taxon>Culicidae</taxon>
        <taxon>Culicinae</taxon>
        <taxon>Culicini</taxon>
        <taxon>Culex</taxon>
        <taxon>Culex</taxon>
    </lineage>
</organism>
<evidence type="ECO:0000259" key="1">
    <source>
        <dbReference type="Pfam" id="PF12781"/>
    </source>
</evidence>
<dbReference type="KEGG" id="cqu:CpipJ_CPIJ014849"/>
<dbReference type="GO" id="GO:0005938">
    <property type="term" value="C:cell cortex"/>
    <property type="evidence" value="ECO:0007669"/>
    <property type="project" value="TreeGrafter"/>
</dbReference>
<protein>
    <recommendedName>
        <fullName evidence="1">Dynein heavy chain ATP-binding dynein motor region domain-containing protein</fullName>
    </recommendedName>
</protein>
<dbReference type="Gene3D" id="6.10.140.1060">
    <property type="match status" value="1"/>
</dbReference>
<dbReference type="VEuPathDB" id="VectorBase:CPIJ014849"/>
<evidence type="ECO:0000313" key="4">
    <source>
        <dbReference type="Proteomes" id="UP000002320"/>
    </source>
</evidence>
<dbReference type="GO" id="GO:0008090">
    <property type="term" value="P:retrograde axonal transport"/>
    <property type="evidence" value="ECO:0007669"/>
    <property type="project" value="TreeGrafter"/>
</dbReference>
<dbReference type="GO" id="GO:0005868">
    <property type="term" value="C:cytoplasmic dynein complex"/>
    <property type="evidence" value="ECO:0007669"/>
    <property type="project" value="TreeGrafter"/>
</dbReference>
<dbReference type="InterPro" id="IPR026983">
    <property type="entry name" value="DHC"/>
</dbReference>
<dbReference type="GO" id="GO:0031122">
    <property type="term" value="P:cytoplasmic microtubule organization"/>
    <property type="evidence" value="ECO:0007669"/>
    <property type="project" value="TreeGrafter"/>
</dbReference>
<proteinExistence type="predicted"/>
<accession>B0X616</accession>
<name>B0X616_CULQU</name>
<dbReference type="InterPro" id="IPR035706">
    <property type="entry name" value="AAA_9"/>
</dbReference>
<dbReference type="GO" id="GO:0007097">
    <property type="term" value="P:nuclear migration"/>
    <property type="evidence" value="ECO:0007669"/>
    <property type="project" value="TreeGrafter"/>
</dbReference>